<gene>
    <name evidence="3" type="ORF">FUG_LOCUS55295</name>
    <name evidence="2" type="ORF">MDCFG202_LOCUS142539</name>
</gene>
<proteinExistence type="predicted"/>
<evidence type="ECO:0000313" key="2">
    <source>
        <dbReference type="EMBL" id="CAG1975433.1"/>
    </source>
</evidence>
<sequence length="272" mass="30059">MCPSKSNNSCSSCSVWSPGLLVLDVFVFPAPDILSKELQEYYLPSGKTLSQLHSLCEYKVRKLSALAAVVSFVTREHACGAEWPTAFDIEICILDKAEAFSSEAMPTREVNRIFPRSVEWSALPDGPSCGPLSPQQARTLPTTLLRLCVKIALETPVKVEMPSQKGKSTLNVLAQAVTVVVPTLRLNRTHWVTVEKPKRGTTRYKLCCMSSLTSHPACLYCHRPEFFCLARRLAGANLVEMTDGESKFVDQARSKRKNPADNSGLQTAPFDH</sequence>
<dbReference type="AlphaFoldDB" id="A0A4E9E666"/>
<organism evidence="3">
    <name type="scientific">Gibberella zeae</name>
    <name type="common">Wheat head blight fungus</name>
    <name type="synonym">Fusarium graminearum</name>
    <dbReference type="NCBI Taxonomy" id="5518"/>
    <lineage>
        <taxon>Eukaryota</taxon>
        <taxon>Fungi</taxon>
        <taxon>Dikarya</taxon>
        <taxon>Ascomycota</taxon>
        <taxon>Pezizomycotina</taxon>
        <taxon>Sordariomycetes</taxon>
        <taxon>Hypocreomycetidae</taxon>
        <taxon>Hypocreales</taxon>
        <taxon>Nectriaceae</taxon>
        <taxon>Fusarium</taxon>
    </lineage>
</organism>
<accession>A0A4E9E666</accession>
<dbReference type="EMBL" id="CAAKMV010000044">
    <property type="protein sequence ID" value="VIO52996.1"/>
    <property type="molecule type" value="Genomic_DNA"/>
</dbReference>
<name>A0A4E9E666_GIBZA</name>
<reference evidence="2" key="2">
    <citation type="submission" date="2021-03" db="EMBL/GenBank/DDBJ databases">
        <authorList>
            <person name="Alouane T."/>
            <person name="Langin T."/>
            <person name="Bonhomme L."/>
        </authorList>
    </citation>
    <scope>NUCLEOTIDE SEQUENCE</scope>
    <source>
        <strain evidence="2">MDC_Fg202</strain>
    </source>
</reference>
<protein>
    <submittedName>
        <fullName evidence="3">Uncharacterized protein</fullName>
    </submittedName>
</protein>
<dbReference type="EMBL" id="CAJPIJ010000104">
    <property type="protein sequence ID" value="CAG1975433.1"/>
    <property type="molecule type" value="Genomic_DNA"/>
</dbReference>
<reference evidence="3" key="1">
    <citation type="submission" date="2019-04" db="EMBL/GenBank/DDBJ databases">
        <authorList>
            <person name="Melise S."/>
            <person name="Noan J."/>
            <person name="Okalmin O."/>
        </authorList>
    </citation>
    <scope>NUCLEOTIDE SEQUENCE</scope>
    <source>
        <strain evidence="3">FN9</strain>
    </source>
</reference>
<dbReference type="Proteomes" id="UP000746612">
    <property type="component" value="Unassembled WGS sequence"/>
</dbReference>
<evidence type="ECO:0000256" key="1">
    <source>
        <dbReference type="SAM" id="MobiDB-lite"/>
    </source>
</evidence>
<evidence type="ECO:0000313" key="3">
    <source>
        <dbReference type="EMBL" id="VIO52996.1"/>
    </source>
</evidence>
<feature type="region of interest" description="Disordered" evidence="1">
    <location>
        <begin position="250"/>
        <end position="272"/>
    </location>
</feature>